<dbReference type="CDD" id="cd03109">
    <property type="entry name" value="DTBS"/>
    <property type="match status" value="1"/>
</dbReference>
<evidence type="ECO:0000256" key="2">
    <source>
        <dbReference type="ARBA" id="ARBA00022598"/>
    </source>
</evidence>
<feature type="binding site" evidence="9">
    <location>
        <position position="55"/>
    </location>
    <ligand>
        <name>Mg(2+)</name>
        <dbReference type="ChEBI" id="CHEBI:18420"/>
    </ligand>
</feature>
<dbReference type="GO" id="GO:0005524">
    <property type="term" value="F:ATP binding"/>
    <property type="evidence" value="ECO:0007669"/>
    <property type="project" value="UniProtKB-UniRule"/>
</dbReference>
<comment type="pathway">
    <text evidence="9">Cofactor biosynthesis; biotin biosynthesis; biotin from 7,8-diaminononanoate: step 1/2.</text>
</comment>
<dbReference type="SUPFAM" id="SSF52540">
    <property type="entry name" value="P-loop containing nucleoside triphosphate hydrolases"/>
    <property type="match status" value="1"/>
</dbReference>
<dbReference type="KEGG" id="pnd:Pla175_02860"/>
<dbReference type="HAMAP" id="MF_00336">
    <property type="entry name" value="BioD"/>
    <property type="match status" value="1"/>
</dbReference>
<dbReference type="EC" id="6.3.3.3" evidence="9"/>
<dbReference type="NCBIfam" id="TIGR00347">
    <property type="entry name" value="bioD"/>
    <property type="match status" value="1"/>
</dbReference>
<comment type="catalytic activity">
    <reaction evidence="8">
        <text>(7R,8S)-8-amino-7-(carboxyamino)nonanoate + ATP = (4R,5S)-dethiobiotin + ADP + phosphate + H(+)</text>
        <dbReference type="Rhea" id="RHEA:63684"/>
        <dbReference type="ChEBI" id="CHEBI:15378"/>
        <dbReference type="ChEBI" id="CHEBI:30616"/>
        <dbReference type="ChEBI" id="CHEBI:43474"/>
        <dbReference type="ChEBI" id="CHEBI:149470"/>
        <dbReference type="ChEBI" id="CHEBI:149473"/>
        <dbReference type="ChEBI" id="CHEBI:456216"/>
    </reaction>
</comment>
<dbReference type="Pfam" id="PF13500">
    <property type="entry name" value="AAA_26"/>
    <property type="match status" value="1"/>
</dbReference>
<evidence type="ECO:0000256" key="6">
    <source>
        <dbReference type="ARBA" id="ARBA00022840"/>
    </source>
</evidence>
<dbReference type="GO" id="GO:0004141">
    <property type="term" value="F:dethiobiotin synthase activity"/>
    <property type="evidence" value="ECO:0007669"/>
    <property type="project" value="UniProtKB-UniRule"/>
</dbReference>
<keyword evidence="3 9" id="KW-0479">Metal-binding</keyword>
<dbReference type="PANTHER" id="PTHR43210:SF2">
    <property type="entry name" value="ATP-DEPENDENT DETHIOBIOTIN SYNTHETASE BIOD 2"/>
    <property type="match status" value="1"/>
</dbReference>
<dbReference type="InterPro" id="IPR027417">
    <property type="entry name" value="P-loop_NTPase"/>
</dbReference>
<comment type="subunit">
    <text evidence="9">Homodimer.</text>
</comment>
<evidence type="ECO:0000256" key="5">
    <source>
        <dbReference type="ARBA" id="ARBA00022756"/>
    </source>
</evidence>
<evidence type="ECO:0000313" key="10">
    <source>
        <dbReference type="EMBL" id="QDU86932.1"/>
    </source>
</evidence>
<comment type="cofactor">
    <cofactor evidence="9">
        <name>Mg(2+)</name>
        <dbReference type="ChEBI" id="CHEBI:18420"/>
    </cofactor>
</comment>
<dbReference type="OrthoDB" id="9802097at2"/>
<evidence type="ECO:0000256" key="3">
    <source>
        <dbReference type="ARBA" id="ARBA00022723"/>
    </source>
</evidence>
<dbReference type="RefSeq" id="WP_145280611.1">
    <property type="nucleotide sequence ID" value="NZ_CP036291.1"/>
</dbReference>
<evidence type="ECO:0000313" key="11">
    <source>
        <dbReference type="Proteomes" id="UP000317429"/>
    </source>
</evidence>
<comment type="catalytic activity">
    <reaction evidence="9">
        <text>(7R,8S)-7,8-diammoniononanoate + CO2 + ATP = (4R,5S)-dethiobiotin + ADP + phosphate + 3 H(+)</text>
        <dbReference type="Rhea" id="RHEA:15805"/>
        <dbReference type="ChEBI" id="CHEBI:15378"/>
        <dbReference type="ChEBI" id="CHEBI:16526"/>
        <dbReference type="ChEBI" id="CHEBI:30616"/>
        <dbReference type="ChEBI" id="CHEBI:43474"/>
        <dbReference type="ChEBI" id="CHEBI:149469"/>
        <dbReference type="ChEBI" id="CHEBI:149473"/>
        <dbReference type="ChEBI" id="CHEBI:456216"/>
        <dbReference type="EC" id="6.3.3.3"/>
    </reaction>
</comment>
<keyword evidence="11" id="KW-1185">Reference proteome</keyword>
<evidence type="ECO:0000256" key="1">
    <source>
        <dbReference type="ARBA" id="ARBA00022490"/>
    </source>
</evidence>
<keyword evidence="4 9" id="KW-0547">Nucleotide-binding</keyword>
<dbReference type="EMBL" id="CP036291">
    <property type="protein sequence ID" value="QDU86932.1"/>
    <property type="molecule type" value="Genomic_DNA"/>
</dbReference>
<dbReference type="AlphaFoldDB" id="A0A518D631"/>
<feature type="binding site" evidence="9">
    <location>
        <begin position="13"/>
        <end position="18"/>
    </location>
    <ligand>
        <name>ATP</name>
        <dbReference type="ChEBI" id="CHEBI:30616"/>
    </ligand>
</feature>
<keyword evidence="1 9" id="KW-0963">Cytoplasm</keyword>
<dbReference type="InterPro" id="IPR004472">
    <property type="entry name" value="DTB_synth_BioD"/>
</dbReference>
<accession>A0A518D631</accession>
<evidence type="ECO:0000256" key="8">
    <source>
        <dbReference type="ARBA" id="ARBA00047386"/>
    </source>
</evidence>
<dbReference type="PANTHER" id="PTHR43210">
    <property type="entry name" value="DETHIOBIOTIN SYNTHETASE"/>
    <property type="match status" value="1"/>
</dbReference>
<evidence type="ECO:0000256" key="4">
    <source>
        <dbReference type="ARBA" id="ARBA00022741"/>
    </source>
</evidence>
<dbReference type="PIRSF" id="PIRSF006755">
    <property type="entry name" value="DTB_synth"/>
    <property type="match status" value="1"/>
</dbReference>
<dbReference type="UniPathway" id="UPA00078">
    <property type="reaction ID" value="UER00161"/>
</dbReference>
<keyword evidence="7 9" id="KW-0460">Magnesium</keyword>
<gene>
    <name evidence="10" type="primary">bioD1</name>
    <name evidence="9" type="synonym">bioD</name>
    <name evidence="10" type="ORF">Pla175_02860</name>
</gene>
<comment type="caution">
    <text evidence="9">Lacks conserved residue(s) required for the propagation of feature annotation.</text>
</comment>
<keyword evidence="6 9" id="KW-0067">ATP-binding</keyword>
<evidence type="ECO:0000256" key="7">
    <source>
        <dbReference type="ARBA" id="ARBA00022842"/>
    </source>
</evidence>
<comment type="function">
    <text evidence="9">Catalyzes a mechanistically unusual reaction, the ATP-dependent insertion of CO2 between the N7 and N8 nitrogen atoms of 7,8-diaminopelargonic acid (DAPA, also called 7,8-diammoniononanoate) to form a ureido ring.</text>
</comment>
<comment type="subcellular location">
    <subcellularLocation>
        <location evidence="9">Cytoplasm</location>
    </subcellularLocation>
</comment>
<dbReference type="GO" id="GO:0005829">
    <property type="term" value="C:cytosol"/>
    <property type="evidence" value="ECO:0007669"/>
    <property type="project" value="TreeGrafter"/>
</dbReference>
<name>A0A518D631_9BACT</name>
<dbReference type="Gene3D" id="3.40.50.300">
    <property type="entry name" value="P-loop containing nucleotide triphosphate hydrolases"/>
    <property type="match status" value="1"/>
</dbReference>
<feature type="binding site" evidence="9">
    <location>
        <position position="55"/>
    </location>
    <ligand>
        <name>ATP</name>
        <dbReference type="ChEBI" id="CHEBI:30616"/>
    </ligand>
</feature>
<feature type="binding site" evidence="9">
    <location>
        <position position="116"/>
    </location>
    <ligand>
        <name>Mg(2+)</name>
        <dbReference type="ChEBI" id="CHEBI:18420"/>
    </ligand>
</feature>
<keyword evidence="2 9" id="KW-0436">Ligase</keyword>
<feature type="active site" evidence="9">
    <location>
        <position position="38"/>
    </location>
</feature>
<feature type="binding site" evidence="9">
    <location>
        <begin position="116"/>
        <end position="119"/>
    </location>
    <ligand>
        <name>ATP</name>
        <dbReference type="ChEBI" id="CHEBI:30616"/>
    </ligand>
</feature>
<feature type="binding site" evidence="9">
    <location>
        <position position="17"/>
    </location>
    <ligand>
        <name>Mg(2+)</name>
        <dbReference type="ChEBI" id="CHEBI:18420"/>
    </ligand>
</feature>
<reference evidence="10 11" key="1">
    <citation type="submission" date="2019-02" db="EMBL/GenBank/DDBJ databases">
        <title>Deep-cultivation of Planctomycetes and their phenomic and genomic characterization uncovers novel biology.</title>
        <authorList>
            <person name="Wiegand S."/>
            <person name="Jogler M."/>
            <person name="Boedeker C."/>
            <person name="Pinto D."/>
            <person name="Vollmers J."/>
            <person name="Rivas-Marin E."/>
            <person name="Kohn T."/>
            <person name="Peeters S.H."/>
            <person name="Heuer A."/>
            <person name="Rast P."/>
            <person name="Oberbeckmann S."/>
            <person name="Bunk B."/>
            <person name="Jeske O."/>
            <person name="Meyerdierks A."/>
            <person name="Storesund J.E."/>
            <person name="Kallscheuer N."/>
            <person name="Luecker S."/>
            <person name="Lage O.M."/>
            <person name="Pohl T."/>
            <person name="Merkel B.J."/>
            <person name="Hornburger P."/>
            <person name="Mueller R.-W."/>
            <person name="Bruemmer F."/>
            <person name="Labrenz M."/>
            <person name="Spormann A.M."/>
            <person name="Op den Camp H."/>
            <person name="Overmann J."/>
            <person name="Amann R."/>
            <person name="Jetten M.S.M."/>
            <person name="Mascher T."/>
            <person name="Medema M.H."/>
            <person name="Devos D.P."/>
            <person name="Kaster A.-K."/>
            <person name="Ovreas L."/>
            <person name="Rohde M."/>
            <person name="Galperin M.Y."/>
            <person name="Jogler C."/>
        </authorList>
    </citation>
    <scope>NUCLEOTIDE SEQUENCE [LARGE SCALE GENOMIC DNA]</scope>
    <source>
        <strain evidence="10 11">Pla175</strain>
    </source>
</reference>
<evidence type="ECO:0000256" key="9">
    <source>
        <dbReference type="HAMAP-Rule" id="MF_00336"/>
    </source>
</evidence>
<dbReference type="Proteomes" id="UP000317429">
    <property type="component" value="Chromosome"/>
</dbReference>
<comment type="similarity">
    <text evidence="9">Belongs to the dethiobiotin synthetase family.</text>
</comment>
<keyword evidence="5 9" id="KW-0093">Biotin biosynthesis</keyword>
<dbReference type="GO" id="GO:0000287">
    <property type="term" value="F:magnesium ion binding"/>
    <property type="evidence" value="ECO:0007669"/>
    <property type="project" value="UniProtKB-UniRule"/>
</dbReference>
<organism evidence="10 11">
    <name type="scientific">Pirellulimonas nuda</name>
    <dbReference type="NCBI Taxonomy" id="2528009"/>
    <lineage>
        <taxon>Bacteria</taxon>
        <taxon>Pseudomonadati</taxon>
        <taxon>Planctomycetota</taxon>
        <taxon>Planctomycetia</taxon>
        <taxon>Pirellulales</taxon>
        <taxon>Lacipirellulaceae</taxon>
        <taxon>Pirellulimonas</taxon>
    </lineage>
</organism>
<sequence length="215" mass="22477">MHRGYFITGTDTDVGKTYVAAQLAAYFLSLGKRVGVYKPVASGCVHDGVGLVSDDAQALWAAAGAPLSLEAVCPQRFEAPLAPYLAAREQGKSVDAALLRSGLDAWRAASDVLIVEGAGGLLSPLSDQDLNADLARDLGLPLIVVAANRLGVINHTLLTLLAARAYGLEVKGVVLCDVNASGDLSAASNPRELENICDAPLLAHVRHGAKVDWRL</sequence>
<protein>
    <recommendedName>
        <fullName evidence="9">ATP-dependent dethiobiotin synthetase BioD</fullName>
        <ecNumber evidence="9">6.3.3.3</ecNumber>
    </recommendedName>
    <alternativeName>
        <fullName evidence="9">DTB synthetase</fullName>
        <shortName evidence="9">DTBS</shortName>
    </alternativeName>
    <alternativeName>
        <fullName evidence="9">Dethiobiotin synthase</fullName>
    </alternativeName>
</protein>
<feature type="binding site" evidence="9">
    <location>
        <position position="42"/>
    </location>
    <ligand>
        <name>substrate</name>
    </ligand>
</feature>
<dbReference type="GO" id="GO:0009102">
    <property type="term" value="P:biotin biosynthetic process"/>
    <property type="evidence" value="ECO:0007669"/>
    <property type="project" value="UniProtKB-UniRule"/>
</dbReference>
<proteinExistence type="inferred from homology"/>